<feature type="domain" description="BLUF" evidence="1">
    <location>
        <begin position="1"/>
        <end position="91"/>
    </location>
</feature>
<dbReference type="STRING" id="1915074.SPHI_00590"/>
<dbReference type="SMART" id="SM01034">
    <property type="entry name" value="BLUF"/>
    <property type="match status" value="1"/>
</dbReference>
<dbReference type="Gene3D" id="3.30.70.100">
    <property type="match status" value="1"/>
</dbReference>
<dbReference type="RefSeq" id="WP_076742906.1">
    <property type="nucleotide sequence ID" value="NZ_MPSB01000001.1"/>
</dbReference>
<sequence>MRQLLYISTATPGTTIDTVGILAASLRNNRREGVTGLLWTDDRRFLQVLEGEDAAVQGVFDRIKADPRHRAIVVLHDRTIAVREFGAWEMARRGPSDTSDAFDTKMRHHLAAASPAVRGTFEGLIAARRAA</sequence>
<evidence type="ECO:0000259" key="1">
    <source>
        <dbReference type="PROSITE" id="PS50925"/>
    </source>
</evidence>
<dbReference type="GO" id="GO:0071949">
    <property type="term" value="F:FAD binding"/>
    <property type="evidence" value="ECO:0007669"/>
    <property type="project" value="InterPro"/>
</dbReference>
<dbReference type="AlphaFoldDB" id="A0A1V2EZ27"/>
<dbReference type="InterPro" id="IPR007024">
    <property type="entry name" value="BLUF_domain"/>
</dbReference>
<name>A0A1V2EZ27_9SPHN</name>
<reference evidence="2 3" key="1">
    <citation type="submission" date="2016-11" db="EMBL/GenBank/DDBJ databases">
        <title>Genome sequence of Sphingomonas jeddahensis G39.</title>
        <authorList>
            <person name="Poehlein A."/>
            <person name="Wuebbeler J.H."/>
            <person name="Steinbuechel A."/>
            <person name="Daniel R."/>
        </authorList>
    </citation>
    <scope>NUCLEOTIDE SEQUENCE [LARGE SCALE GENOMIC DNA]</scope>
    <source>
        <strain evidence="2 3">G39</strain>
    </source>
</reference>
<dbReference type="OrthoDB" id="196105at2"/>
<keyword evidence="3" id="KW-1185">Reference proteome</keyword>
<dbReference type="GO" id="GO:0009882">
    <property type="term" value="F:blue light photoreceptor activity"/>
    <property type="evidence" value="ECO:0007669"/>
    <property type="project" value="InterPro"/>
</dbReference>
<protein>
    <submittedName>
        <fullName evidence="2">Sensors of blue-light using FAD</fullName>
    </submittedName>
</protein>
<accession>A0A1V2EZ27</accession>
<dbReference type="Proteomes" id="UP000188729">
    <property type="component" value="Unassembled WGS sequence"/>
</dbReference>
<organism evidence="2 3">
    <name type="scientific">Sphingomonas jeddahensis</name>
    <dbReference type="NCBI Taxonomy" id="1915074"/>
    <lineage>
        <taxon>Bacteria</taxon>
        <taxon>Pseudomonadati</taxon>
        <taxon>Pseudomonadota</taxon>
        <taxon>Alphaproteobacteria</taxon>
        <taxon>Sphingomonadales</taxon>
        <taxon>Sphingomonadaceae</taxon>
        <taxon>Sphingomonas</taxon>
    </lineage>
</organism>
<comment type="caution">
    <text evidence="2">The sequence shown here is derived from an EMBL/GenBank/DDBJ whole genome shotgun (WGS) entry which is preliminary data.</text>
</comment>
<evidence type="ECO:0000313" key="2">
    <source>
        <dbReference type="EMBL" id="ONF97429.1"/>
    </source>
</evidence>
<evidence type="ECO:0000313" key="3">
    <source>
        <dbReference type="Proteomes" id="UP000188729"/>
    </source>
</evidence>
<dbReference type="InterPro" id="IPR036046">
    <property type="entry name" value="Acylphosphatase-like_dom_sf"/>
</dbReference>
<dbReference type="SUPFAM" id="SSF54975">
    <property type="entry name" value="Acylphosphatase/BLUF domain-like"/>
    <property type="match status" value="1"/>
</dbReference>
<dbReference type="Pfam" id="PF04940">
    <property type="entry name" value="BLUF"/>
    <property type="match status" value="1"/>
</dbReference>
<dbReference type="EMBL" id="MPSB01000001">
    <property type="protein sequence ID" value="ONF97429.1"/>
    <property type="molecule type" value="Genomic_DNA"/>
</dbReference>
<dbReference type="PROSITE" id="PS50925">
    <property type="entry name" value="BLUF"/>
    <property type="match status" value="1"/>
</dbReference>
<proteinExistence type="predicted"/>
<gene>
    <name evidence="2" type="ORF">SPHI_00590</name>
</gene>